<keyword evidence="3" id="KW-1185">Reference proteome</keyword>
<keyword evidence="1" id="KW-0175">Coiled coil</keyword>
<dbReference type="EMBL" id="BTRK01000006">
    <property type="protein sequence ID" value="GMR58251.1"/>
    <property type="molecule type" value="Genomic_DNA"/>
</dbReference>
<name>A0AAN5D7I5_9BILA</name>
<organism evidence="2 3">
    <name type="scientific">Pristionchus mayeri</name>
    <dbReference type="NCBI Taxonomy" id="1317129"/>
    <lineage>
        <taxon>Eukaryota</taxon>
        <taxon>Metazoa</taxon>
        <taxon>Ecdysozoa</taxon>
        <taxon>Nematoda</taxon>
        <taxon>Chromadorea</taxon>
        <taxon>Rhabditida</taxon>
        <taxon>Rhabditina</taxon>
        <taxon>Diplogasteromorpha</taxon>
        <taxon>Diplogasteroidea</taxon>
        <taxon>Neodiplogasteridae</taxon>
        <taxon>Pristionchus</taxon>
    </lineage>
</organism>
<evidence type="ECO:0000313" key="2">
    <source>
        <dbReference type="EMBL" id="GMR58251.1"/>
    </source>
</evidence>
<evidence type="ECO:0000256" key="1">
    <source>
        <dbReference type="SAM" id="Coils"/>
    </source>
</evidence>
<proteinExistence type="predicted"/>
<dbReference type="Proteomes" id="UP001328107">
    <property type="component" value="Unassembled WGS sequence"/>
</dbReference>
<comment type="caution">
    <text evidence="2">The sequence shown here is derived from an EMBL/GenBank/DDBJ whole genome shotgun (WGS) entry which is preliminary data.</text>
</comment>
<sequence>SMSSTPDWLDGLIMNKDTLVSKLESVGFLDSAFVRDVENEVGAGLDTVMTAMNEIERLENELKSSEEESVAVLARQFLR</sequence>
<feature type="non-terminal residue" evidence="2">
    <location>
        <position position="79"/>
    </location>
</feature>
<feature type="coiled-coil region" evidence="1">
    <location>
        <begin position="48"/>
        <end position="75"/>
    </location>
</feature>
<protein>
    <submittedName>
        <fullName evidence="2">Uncharacterized protein</fullName>
    </submittedName>
</protein>
<accession>A0AAN5D7I5</accession>
<gene>
    <name evidence="2" type="ORF">PMAYCL1PPCAC_28446</name>
</gene>
<dbReference type="AlphaFoldDB" id="A0AAN5D7I5"/>
<feature type="non-terminal residue" evidence="2">
    <location>
        <position position="1"/>
    </location>
</feature>
<evidence type="ECO:0000313" key="3">
    <source>
        <dbReference type="Proteomes" id="UP001328107"/>
    </source>
</evidence>
<reference evidence="3" key="1">
    <citation type="submission" date="2022-10" db="EMBL/GenBank/DDBJ databases">
        <title>Genome assembly of Pristionchus species.</title>
        <authorList>
            <person name="Yoshida K."/>
            <person name="Sommer R.J."/>
        </authorList>
    </citation>
    <scope>NUCLEOTIDE SEQUENCE [LARGE SCALE GENOMIC DNA]</scope>
    <source>
        <strain evidence="3">RS5460</strain>
    </source>
</reference>